<feature type="transmembrane region" description="Helical" evidence="6">
    <location>
        <begin position="128"/>
        <end position="147"/>
    </location>
</feature>
<accession>A0A542E2J6</accession>
<sequence>MTSVLLLTLGALLIAAGFAVTWYATGGEAVGTARSLLLIEQTTPGSREVARSELPARDRLLLPILDALQSMARRLTRGGATAKLTRRLDLAGNPQGWTADRVLGAKGLGLLLLAGVGLLVGGATLRGVLYAGAGGVVGFLLPNLLLYNQGLKRQDALAMSLAEALDMLTVCVEAGLGFDAALMQVARAADGPIAGEFGRVLAEIQIGRGRAAAFSSLRERSTVPELHSFISAIVQSDRLGLPVGDVLREQSHEMRLARRQRAEASAQKLPVKILFPMLLFIFPALFIVVIGPGAIRMIDAFSGVG</sequence>
<evidence type="ECO:0000259" key="7">
    <source>
        <dbReference type="Pfam" id="PF00482"/>
    </source>
</evidence>
<protein>
    <submittedName>
        <fullName evidence="8">Tight adherence protein C</fullName>
    </submittedName>
</protein>
<evidence type="ECO:0000256" key="2">
    <source>
        <dbReference type="ARBA" id="ARBA00022475"/>
    </source>
</evidence>
<name>A0A542E2J6_9MICO</name>
<dbReference type="Proteomes" id="UP000317893">
    <property type="component" value="Unassembled WGS sequence"/>
</dbReference>
<dbReference type="GO" id="GO:0005886">
    <property type="term" value="C:plasma membrane"/>
    <property type="evidence" value="ECO:0007669"/>
    <property type="project" value="UniProtKB-SubCell"/>
</dbReference>
<evidence type="ECO:0000256" key="3">
    <source>
        <dbReference type="ARBA" id="ARBA00022692"/>
    </source>
</evidence>
<reference evidence="8 9" key="1">
    <citation type="submission" date="2019-06" db="EMBL/GenBank/DDBJ databases">
        <title>Sequencing the genomes of 1000 actinobacteria strains.</title>
        <authorList>
            <person name="Klenk H.-P."/>
        </authorList>
    </citation>
    <scope>NUCLEOTIDE SEQUENCE [LARGE SCALE GENOMIC DNA]</scope>
    <source>
        <strain evidence="8 9">DSM 18607</strain>
    </source>
</reference>
<comment type="subcellular location">
    <subcellularLocation>
        <location evidence="1">Cell membrane</location>
        <topology evidence="1">Multi-pass membrane protein</topology>
    </subcellularLocation>
</comment>
<dbReference type="Pfam" id="PF00482">
    <property type="entry name" value="T2SSF"/>
    <property type="match status" value="1"/>
</dbReference>
<dbReference type="PANTHER" id="PTHR35007:SF2">
    <property type="entry name" value="PILUS ASSEMBLE PROTEIN"/>
    <property type="match status" value="1"/>
</dbReference>
<keyword evidence="3 6" id="KW-0812">Transmembrane</keyword>
<evidence type="ECO:0000313" key="9">
    <source>
        <dbReference type="Proteomes" id="UP000317893"/>
    </source>
</evidence>
<dbReference type="RefSeq" id="WP_141848901.1">
    <property type="nucleotide sequence ID" value="NZ_BAAAPR010000009.1"/>
</dbReference>
<proteinExistence type="predicted"/>
<gene>
    <name evidence="8" type="ORF">FB458_2663</name>
</gene>
<dbReference type="PANTHER" id="PTHR35007">
    <property type="entry name" value="INTEGRAL MEMBRANE PROTEIN-RELATED"/>
    <property type="match status" value="1"/>
</dbReference>
<comment type="caution">
    <text evidence="8">The sequence shown here is derived from an EMBL/GenBank/DDBJ whole genome shotgun (WGS) entry which is preliminary data.</text>
</comment>
<keyword evidence="9" id="KW-1185">Reference proteome</keyword>
<evidence type="ECO:0000256" key="4">
    <source>
        <dbReference type="ARBA" id="ARBA00022989"/>
    </source>
</evidence>
<dbReference type="AlphaFoldDB" id="A0A542E2J6"/>
<feature type="transmembrane region" description="Helical" evidence="6">
    <location>
        <begin position="103"/>
        <end position="121"/>
    </location>
</feature>
<organism evidence="8 9">
    <name type="scientific">Lapillicoccus jejuensis</name>
    <dbReference type="NCBI Taxonomy" id="402171"/>
    <lineage>
        <taxon>Bacteria</taxon>
        <taxon>Bacillati</taxon>
        <taxon>Actinomycetota</taxon>
        <taxon>Actinomycetes</taxon>
        <taxon>Micrococcales</taxon>
        <taxon>Intrasporangiaceae</taxon>
        <taxon>Lapillicoccus</taxon>
    </lineage>
</organism>
<keyword evidence="2" id="KW-1003">Cell membrane</keyword>
<dbReference type="OrthoDB" id="9810662at2"/>
<keyword evidence="4 6" id="KW-1133">Transmembrane helix</keyword>
<evidence type="ECO:0000256" key="5">
    <source>
        <dbReference type="ARBA" id="ARBA00023136"/>
    </source>
</evidence>
<evidence type="ECO:0000256" key="6">
    <source>
        <dbReference type="SAM" id="Phobius"/>
    </source>
</evidence>
<feature type="domain" description="Type II secretion system protein GspF" evidence="7">
    <location>
        <begin position="165"/>
        <end position="290"/>
    </location>
</feature>
<dbReference type="InterPro" id="IPR018076">
    <property type="entry name" value="T2SS_GspF_dom"/>
</dbReference>
<evidence type="ECO:0000313" key="8">
    <source>
        <dbReference type="EMBL" id="TQJ09551.1"/>
    </source>
</evidence>
<evidence type="ECO:0000256" key="1">
    <source>
        <dbReference type="ARBA" id="ARBA00004651"/>
    </source>
</evidence>
<dbReference type="EMBL" id="VFMN01000001">
    <property type="protein sequence ID" value="TQJ09551.1"/>
    <property type="molecule type" value="Genomic_DNA"/>
</dbReference>
<keyword evidence="5 6" id="KW-0472">Membrane</keyword>
<feature type="transmembrane region" description="Helical" evidence="6">
    <location>
        <begin position="273"/>
        <end position="295"/>
    </location>
</feature>